<reference evidence="3 4" key="1">
    <citation type="submission" date="2020-07" db="EMBL/GenBank/DDBJ databases">
        <title>Definition of the novel symbiovar canariense within Mesorhizobium novociceri, a new species of genus Mesorhizobium nodulating Cicer canariense in the Caldera de Taburiente National Park (La Palma, Canary Islands).</title>
        <authorList>
            <person name="Leon-Barrios M."/>
            <person name="Perez-Yepez J."/>
            <person name="Flores-Felix J.D."/>
            <person name="Ramirez-Baena M.H."/>
            <person name="Pulido-Suarez L."/>
            <person name="Igual J.M."/>
            <person name="Velazquez E."/>
            <person name="Peix A."/>
        </authorList>
    </citation>
    <scope>NUCLEOTIDE SEQUENCE [LARGE SCALE GENOMIC DNA]</scope>
    <source>
        <strain evidence="3 4">CCANP35</strain>
    </source>
</reference>
<comment type="caution">
    <text evidence="3">The sequence shown here is derived from an EMBL/GenBank/DDBJ whole genome shotgun (WGS) entry which is preliminary data.</text>
</comment>
<dbReference type="Proteomes" id="UP000558284">
    <property type="component" value="Unassembled WGS sequence"/>
</dbReference>
<evidence type="ECO:0000313" key="4">
    <source>
        <dbReference type="Proteomes" id="UP000558284"/>
    </source>
</evidence>
<protein>
    <submittedName>
        <fullName evidence="3">Uncharacterized protein</fullName>
    </submittedName>
</protein>
<evidence type="ECO:0000256" key="1">
    <source>
        <dbReference type="SAM" id="MobiDB-lite"/>
    </source>
</evidence>
<keyword evidence="4" id="KW-1185">Reference proteome</keyword>
<keyword evidence="2" id="KW-0732">Signal</keyword>
<feature type="region of interest" description="Disordered" evidence="1">
    <location>
        <begin position="40"/>
        <end position="85"/>
    </location>
</feature>
<dbReference type="RefSeq" id="WP_181055560.1">
    <property type="nucleotide sequence ID" value="NZ_JACDTY010000001.1"/>
</dbReference>
<dbReference type="PROSITE" id="PS51257">
    <property type="entry name" value="PROKAR_LIPOPROTEIN"/>
    <property type="match status" value="1"/>
</dbReference>
<proteinExistence type="predicted"/>
<name>A0A838AYS8_9HYPH</name>
<feature type="compositionally biased region" description="Basic and acidic residues" evidence="1">
    <location>
        <begin position="136"/>
        <end position="146"/>
    </location>
</feature>
<accession>A0A838AYS8</accession>
<feature type="compositionally biased region" description="Basic and acidic residues" evidence="1">
    <location>
        <begin position="54"/>
        <end position="85"/>
    </location>
</feature>
<gene>
    <name evidence="3" type="ORF">H0241_00930</name>
</gene>
<evidence type="ECO:0000313" key="3">
    <source>
        <dbReference type="EMBL" id="MBA1138822.1"/>
    </source>
</evidence>
<feature type="region of interest" description="Disordered" evidence="1">
    <location>
        <begin position="120"/>
        <end position="146"/>
    </location>
</feature>
<dbReference type="AlphaFoldDB" id="A0A838AYS8"/>
<feature type="signal peptide" evidence="2">
    <location>
        <begin position="1"/>
        <end position="21"/>
    </location>
</feature>
<dbReference type="EMBL" id="JACDTY010000001">
    <property type="protein sequence ID" value="MBA1138822.1"/>
    <property type="molecule type" value="Genomic_DNA"/>
</dbReference>
<organism evidence="3 4">
    <name type="scientific">Mesorhizobium neociceri</name>
    <dbReference type="NCBI Taxonomy" id="1307853"/>
    <lineage>
        <taxon>Bacteria</taxon>
        <taxon>Pseudomonadati</taxon>
        <taxon>Pseudomonadota</taxon>
        <taxon>Alphaproteobacteria</taxon>
        <taxon>Hyphomicrobiales</taxon>
        <taxon>Phyllobacteriaceae</taxon>
        <taxon>Mesorhizobium</taxon>
    </lineage>
</organism>
<feature type="chain" id="PRO_5032269749" evidence="2">
    <location>
        <begin position="22"/>
        <end position="188"/>
    </location>
</feature>
<sequence length="188" mass="19929">MRSLVVAIALTTASIACPTLAGDRSAAVVAAGDEADIGKIPRFDKAGSDGAGSDWDRAKEYDDGAKDRDEAKQKPHAEQAGKPDAFELAARLSAVETRIGIRAGQLDAWRDYTASLQSVLASPRRSDDGQGAGETHGPKDPFDREQKLADAEIEKAAAAAKLKSAIATLRTVLSQQQLDLVASMNRRE</sequence>
<evidence type="ECO:0000256" key="2">
    <source>
        <dbReference type="SAM" id="SignalP"/>
    </source>
</evidence>